<proteinExistence type="inferred from homology"/>
<dbReference type="InterPro" id="IPR031316">
    <property type="entry name" value="FlgM_C"/>
</dbReference>
<protein>
    <recommendedName>
        <fullName evidence="2">Negative regulator of flagellin synthesis</fullName>
    </recommendedName>
</protein>
<dbReference type="EMBL" id="FRCR01000004">
    <property type="protein sequence ID" value="SHM38671.1"/>
    <property type="molecule type" value="Genomic_DNA"/>
</dbReference>
<evidence type="ECO:0000256" key="1">
    <source>
        <dbReference type="ARBA" id="ARBA00005322"/>
    </source>
</evidence>
<reference evidence="9" key="1">
    <citation type="submission" date="2016-11" db="EMBL/GenBank/DDBJ databases">
        <authorList>
            <person name="Varghese N."/>
            <person name="Submissions S."/>
        </authorList>
    </citation>
    <scope>NUCLEOTIDE SEQUENCE [LARGE SCALE GENOMIC DNA]</scope>
    <source>
        <strain evidence="9">DSM 18802</strain>
    </source>
</reference>
<gene>
    <name evidence="8" type="ORF">SAMN05660826_00931</name>
</gene>
<accession>A0A1M7ID21</accession>
<evidence type="ECO:0000259" key="7">
    <source>
        <dbReference type="Pfam" id="PF04316"/>
    </source>
</evidence>
<dbReference type="InterPro" id="IPR007412">
    <property type="entry name" value="FlgM"/>
</dbReference>
<keyword evidence="3" id="KW-0678">Repressor</keyword>
<evidence type="ECO:0000313" key="8">
    <source>
        <dbReference type="EMBL" id="SHM38671.1"/>
    </source>
</evidence>
<dbReference type="GO" id="GO:0044781">
    <property type="term" value="P:bacterial-type flagellum organization"/>
    <property type="evidence" value="ECO:0007669"/>
    <property type="project" value="UniProtKB-KW"/>
</dbReference>
<comment type="similarity">
    <text evidence="1">Belongs to the FlgM family.</text>
</comment>
<keyword evidence="5" id="KW-0805">Transcription regulation</keyword>
<dbReference type="RefSeq" id="WP_073255369.1">
    <property type="nucleotide sequence ID" value="NZ_FRCR01000004.1"/>
</dbReference>
<evidence type="ECO:0000256" key="3">
    <source>
        <dbReference type="ARBA" id="ARBA00022491"/>
    </source>
</evidence>
<dbReference type="SUPFAM" id="SSF101498">
    <property type="entry name" value="Anti-sigma factor FlgM"/>
    <property type="match status" value="1"/>
</dbReference>
<dbReference type="Pfam" id="PF04316">
    <property type="entry name" value="FlgM"/>
    <property type="match status" value="1"/>
</dbReference>
<feature type="domain" description="Anti-sigma-28 factor FlgM C-terminal" evidence="7">
    <location>
        <begin position="36"/>
        <end position="90"/>
    </location>
</feature>
<evidence type="ECO:0000256" key="2">
    <source>
        <dbReference type="ARBA" id="ARBA00017823"/>
    </source>
</evidence>
<name>A0A1M7ID21_9FIRM</name>
<keyword evidence="9" id="KW-1185">Reference proteome</keyword>
<dbReference type="GO" id="GO:0045892">
    <property type="term" value="P:negative regulation of DNA-templated transcription"/>
    <property type="evidence" value="ECO:0007669"/>
    <property type="project" value="InterPro"/>
</dbReference>
<evidence type="ECO:0000256" key="6">
    <source>
        <dbReference type="ARBA" id="ARBA00023163"/>
    </source>
</evidence>
<dbReference type="Proteomes" id="UP000184375">
    <property type="component" value="Unassembled WGS sequence"/>
</dbReference>
<dbReference type="OrthoDB" id="9796126at2"/>
<evidence type="ECO:0000256" key="5">
    <source>
        <dbReference type="ARBA" id="ARBA00023015"/>
    </source>
</evidence>
<dbReference type="STRING" id="447595.SAMN05660826_00931"/>
<dbReference type="InterPro" id="IPR035890">
    <property type="entry name" value="Anti-sigma-28_factor_FlgM_sf"/>
</dbReference>
<keyword evidence="6" id="KW-0804">Transcription</keyword>
<evidence type="ECO:0000256" key="4">
    <source>
        <dbReference type="ARBA" id="ARBA00022795"/>
    </source>
</evidence>
<dbReference type="AlphaFoldDB" id="A0A1M7ID21"/>
<dbReference type="NCBIfam" id="TIGR03824">
    <property type="entry name" value="FlgM_jcvi"/>
    <property type="match status" value="1"/>
</dbReference>
<sequence length="98" mass="10911">MNIERIGLGGIAKVYENFTKGANKKLKDKGESRPEDSVSLSADAVEIKKALEYASKVAEVRQDKVAELKERIQKGTYDVEGRLIAEKIVEDYLKGILI</sequence>
<keyword evidence="4" id="KW-1005">Bacterial flagellum biogenesis</keyword>
<evidence type="ECO:0000313" key="9">
    <source>
        <dbReference type="Proteomes" id="UP000184375"/>
    </source>
</evidence>
<organism evidence="8 9">
    <name type="scientific">Caldanaerovirga acetigignens</name>
    <dbReference type="NCBI Taxonomy" id="447595"/>
    <lineage>
        <taxon>Bacteria</taxon>
        <taxon>Bacillati</taxon>
        <taxon>Bacillota</taxon>
        <taxon>Clostridia</taxon>
        <taxon>Thermosediminibacterales</taxon>
        <taxon>Thermosediminibacteraceae</taxon>
        <taxon>Caldanaerovirga</taxon>
    </lineage>
</organism>